<accession>A0A0C9TEP2</accession>
<feature type="region of interest" description="Disordered" evidence="1">
    <location>
        <begin position="36"/>
        <end position="72"/>
    </location>
</feature>
<sequence>MPGGKPVKYMSLKEAREARLASKRAYRQRNLNEERLRSRKHTRALAGKDCHAAPSVGALATPNTTPDKPLPELHPVRVSGLKIPEIIPIWDPVCSETNCMDELRSIWNILIGDTVVYEWDDFLQAEDLTVGIAQTHEGRPPEHPEADTPPSQVEVSVVTDTRTGTGSDSTVDAMNTPPPGSSNILKVTDIHTANDALPPADVAGIDTAGNGENGEPTDPLSTLFKWNFPLFVPTNRAFQFSLHPEGMRYLEAQLPEYDKVEGPQGVTVDEYKSRLIYLCLKWKQGVSETYLSHYPMFDWNSVLPPNPSARQLKAAKRRVLVKIDNMLARKHNPEQGPDVIEQLFHVAKRPTASVLWARACKDYQLRELPALEAAGWTPQMTRQHAVPIQTRVRAKLFRELPDEDQHEWREKAKKYKAHTPSKEDILGALPKLFSMIGDAIADKVGWFLEIRAAGLGADDKPHFFVERYKPVVDGKRLDYSDFPAAVAYDNSFPASVAAAHMVDVKVVNALPPWKPEIAKPVPKTVQLTLMNMVDLDENGLVSTPFDELGEIVQGYVEQSYAHVHLGRSRTKKAPKPNWDEIAKREGERLRELIDPERLPPQPFEFRSPRSLRERALLILAQWIINGEAGKREQLTHFQWQGQQDMLIVRDLNPPCKAPAKNNVTNNEREDAIATSQLKTQKRKKTEIAMEEEGEGAATSEPKAKKPKRMTSGGGNRKPKKGVTQAVACITNPVAEPQANIAVKLHFKENTSINAKTTQNNKRAKTTTRKNATSDSDSDSDDEAKEGAFVVKGKASVPHAGNYERWFFDFKKCQEDLDWEAQSTKVMECDVISAARFVEATELQECIVLGASLNIVRPADVHDQGVADLVEAILDSSKILPALSSFGRVKNWAEAGDILLMRAEAFIPVLTKHVTDQRWSFVKVGGAGSLFPALRCLEFVWRTIETRPGAEKLRRQLEAATDTFHPCLPQEQWRRWASSSFAMERYEGGSDIGGCWHIFMEAVMRKCLEPNLWWYNKWRGRWPALIKEIAEDAAL</sequence>
<reference evidence="2 3" key="1">
    <citation type="submission" date="2014-06" db="EMBL/GenBank/DDBJ databases">
        <title>Evolutionary Origins and Diversification of the Mycorrhizal Mutualists.</title>
        <authorList>
            <consortium name="DOE Joint Genome Institute"/>
            <consortium name="Mycorrhizal Genomics Consortium"/>
            <person name="Kohler A."/>
            <person name="Kuo A."/>
            <person name="Nagy L.G."/>
            <person name="Floudas D."/>
            <person name="Copeland A."/>
            <person name="Barry K.W."/>
            <person name="Cichocki N."/>
            <person name="Veneault-Fourrey C."/>
            <person name="LaButti K."/>
            <person name="Lindquist E.A."/>
            <person name="Lipzen A."/>
            <person name="Lundell T."/>
            <person name="Morin E."/>
            <person name="Murat C."/>
            <person name="Riley R."/>
            <person name="Ohm R."/>
            <person name="Sun H."/>
            <person name="Tunlid A."/>
            <person name="Henrissat B."/>
            <person name="Grigoriev I.V."/>
            <person name="Hibbett D.S."/>
            <person name="Martin F."/>
        </authorList>
    </citation>
    <scope>NUCLEOTIDE SEQUENCE [LARGE SCALE GENOMIC DNA]</scope>
    <source>
        <strain evidence="2 3">SS14</strain>
    </source>
</reference>
<organism evidence="2 3">
    <name type="scientific">Sphaerobolus stellatus (strain SS14)</name>
    <dbReference type="NCBI Taxonomy" id="990650"/>
    <lineage>
        <taxon>Eukaryota</taxon>
        <taxon>Fungi</taxon>
        <taxon>Dikarya</taxon>
        <taxon>Basidiomycota</taxon>
        <taxon>Agaricomycotina</taxon>
        <taxon>Agaricomycetes</taxon>
        <taxon>Phallomycetidae</taxon>
        <taxon>Geastrales</taxon>
        <taxon>Sphaerobolaceae</taxon>
        <taxon>Sphaerobolus</taxon>
    </lineage>
</organism>
<evidence type="ECO:0000313" key="2">
    <source>
        <dbReference type="EMBL" id="KIJ27788.1"/>
    </source>
</evidence>
<dbReference type="AlphaFoldDB" id="A0A0C9TEP2"/>
<evidence type="ECO:0000256" key="1">
    <source>
        <dbReference type="SAM" id="MobiDB-lite"/>
    </source>
</evidence>
<feature type="region of interest" description="Disordered" evidence="1">
    <location>
        <begin position="751"/>
        <end position="783"/>
    </location>
</feature>
<evidence type="ECO:0000313" key="3">
    <source>
        <dbReference type="Proteomes" id="UP000054279"/>
    </source>
</evidence>
<feature type="region of interest" description="Disordered" evidence="1">
    <location>
        <begin position="677"/>
        <end position="722"/>
    </location>
</feature>
<gene>
    <name evidence="2" type="ORF">M422DRAFT_270970</name>
</gene>
<name>A0A0C9TEP2_SPHS4</name>
<keyword evidence="3" id="KW-1185">Reference proteome</keyword>
<dbReference type="HOGENOM" id="CLU_005522_0_0_1"/>
<dbReference type="EMBL" id="KN837323">
    <property type="protein sequence ID" value="KIJ27788.1"/>
    <property type="molecule type" value="Genomic_DNA"/>
</dbReference>
<proteinExistence type="predicted"/>
<dbReference type="Proteomes" id="UP000054279">
    <property type="component" value="Unassembled WGS sequence"/>
</dbReference>
<protein>
    <submittedName>
        <fullName evidence="2">Uncharacterized protein</fullName>
    </submittedName>
</protein>